<evidence type="ECO:0000256" key="1">
    <source>
        <dbReference type="ARBA" id="ARBA00004651"/>
    </source>
</evidence>
<protein>
    <submittedName>
        <fullName evidence="10">MFS transporter</fullName>
    </submittedName>
</protein>
<feature type="transmembrane region" description="Helical" evidence="8">
    <location>
        <begin position="423"/>
        <end position="445"/>
    </location>
</feature>
<evidence type="ECO:0000256" key="2">
    <source>
        <dbReference type="ARBA" id="ARBA00022448"/>
    </source>
</evidence>
<dbReference type="OrthoDB" id="9775268at2"/>
<evidence type="ECO:0000256" key="8">
    <source>
        <dbReference type="SAM" id="Phobius"/>
    </source>
</evidence>
<accession>A0A4V3I6V9</accession>
<evidence type="ECO:0000313" key="11">
    <source>
        <dbReference type="Proteomes" id="UP000297866"/>
    </source>
</evidence>
<dbReference type="Pfam" id="PF05977">
    <property type="entry name" value="MFS_3"/>
    <property type="match status" value="1"/>
</dbReference>
<evidence type="ECO:0000256" key="4">
    <source>
        <dbReference type="ARBA" id="ARBA00022692"/>
    </source>
</evidence>
<dbReference type="InterPro" id="IPR036259">
    <property type="entry name" value="MFS_trans_sf"/>
</dbReference>
<feature type="compositionally biased region" description="Low complexity" evidence="7">
    <location>
        <begin position="27"/>
        <end position="44"/>
    </location>
</feature>
<sequence length="471" mass="49862">MPVREPNANLPRTVEEYRSSSSDLRTPRVTSPTTTASPPTEPLSIVTERPPWRHTFIALAVPNFRIWTYGNLIAMTAGWIQRIAQDWLVLELTGSATKVGITVAMQFAPMLFFGLLGGVLVDRVSKRMLLMFTQSAFAILSLVLAALTLSGNVDAWMVWGIAFLTGLVTVIDNPARQVIVTELVGQKNLRNAISINSSVFQLGGMIGPAIAGVLLMTVGAGWAFAINGAACIMVVIMLSLLRTSQMTRMAAPPRVPGQLRAGLAYAVGKPTIIWPVLLAAVFAVFGLTMPVLLASFADNVFHVGAGGYGLFNSMVAVGALAGALLSTRRASIRLRTIVIGVGITGLLQATTGLMSGVAPFALMLITVGMASLLFLTASNSLIQMSSNIGVRGRVMSLYVLVLLGGQAIGGPLMGWIITTFGAHIGMMVSGGMPALAAAVACVVLARRGHLTLQVRVRHHVPTVHIEHRPAV</sequence>
<evidence type="ECO:0000256" key="3">
    <source>
        <dbReference type="ARBA" id="ARBA00022475"/>
    </source>
</evidence>
<organism evidence="10 11">
    <name type="scientific">Cryobacterium tagatosivorans</name>
    <dbReference type="NCBI Taxonomy" id="1259199"/>
    <lineage>
        <taxon>Bacteria</taxon>
        <taxon>Bacillati</taxon>
        <taxon>Actinomycetota</taxon>
        <taxon>Actinomycetes</taxon>
        <taxon>Micrococcales</taxon>
        <taxon>Microbacteriaceae</taxon>
        <taxon>Cryobacterium</taxon>
    </lineage>
</organism>
<feature type="transmembrane region" description="Helical" evidence="8">
    <location>
        <begin position="56"/>
        <end position="80"/>
    </location>
</feature>
<feature type="transmembrane region" description="Helical" evidence="8">
    <location>
        <begin position="128"/>
        <end position="149"/>
    </location>
</feature>
<feature type="transmembrane region" description="Helical" evidence="8">
    <location>
        <begin position="100"/>
        <end position="121"/>
    </location>
</feature>
<keyword evidence="3" id="KW-1003">Cell membrane</keyword>
<dbReference type="InterPro" id="IPR020846">
    <property type="entry name" value="MFS_dom"/>
</dbReference>
<keyword evidence="6 8" id="KW-0472">Membrane</keyword>
<reference evidence="10 11" key="1">
    <citation type="submission" date="2019-03" db="EMBL/GenBank/DDBJ databases">
        <title>Genomics of glacier-inhabiting Cryobacterium strains.</title>
        <authorList>
            <person name="Liu Q."/>
            <person name="Xin Y.-H."/>
        </authorList>
    </citation>
    <scope>NUCLEOTIDE SEQUENCE [LARGE SCALE GENOMIC DNA]</scope>
    <source>
        <strain evidence="10 11">Sr47</strain>
    </source>
</reference>
<proteinExistence type="predicted"/>
<dbReference type="Gene3D" id="1.20.1250.20">
    <property type="entry name" value="MFS general substrate transporter like domains"/>
    <property type="match status" value="1"/>
</dbReference>
<dbReference type="GO" id="GO:0022857">
    <property type="term" value="F:transmembrane transporter activity"/>
    <property type="evidence" value="ECO:0007669"/>
    <property type="project" value="InterPro"/>
</dbReference>
<comment type="caution">
    <text evidence="10">The sequence shown here is derived from an EMBL/GenBank/DDBJ whole genome shotgun (WGS) entry which is preliminary data.</text>
</comment>
<comment type="subcellular location">
    <subcellularLocation>
        <location evidence="1">Cell membrane</location>
        <topology evidence="1">Multi-pass membrane protein</topology>
    </subcellularLocation>
</comment>
<keyword evidence="4 8" id="KW-0812">Transmembrane</keyword>
<feature type="transmembrane region" description="Helical" evidence="8">
    <location>
        <begin position="155"/>
        <end position="172"/>
    </location>
</feature>
<evidence type="ECO:0000256" key="7">
    <source>
        <dbReference type="SAM" id="MobiDB-lite"/>
    </source>
</evidence>
<feature type="transmembrane region" description="Helical" evidence="8">
    <location>
        <begin position="272"/>
        <end position="293"/>
    </location>
</feature>
<dbReference type="Proteomes" id="UP000297866">
    <property type="component" value="Unassembled WGS sequence"/>
</dbReference>
<evidence type="ECO:0000313" key="10">
    <source>
        <dbReference type="EMBL" id="TFB56372.1"/>
    </source>
</evidence>
<dbReference type="PROSITE" id="PS50850">
    <property type="entry name" value="MFS"/>
    <property type="match status" value="1"/>
</dbReference>
<feature type="transmembrane region" description="Helical" evidence="8">
    <location>
        <begin position="394"/>
        <end position="417"/>
    </location>
</feature>
<dbReference type="SUPFAM" id="SSF103473">
    <property type="entry name" value="MFS general substrate transporter"/>
    <property type="match status" value="1"/>
</dbReference>
<feature type="region of interest" description="Disordered" evidence="7">
    <location>
        <begin position="1"/>
        <end position="44"/>
    </location>
</feature>
<feature type="domain" description="Major facilitator superfamily (MFS) profile" evidence="9">
    <location>
        <begin position="55"/>
        <end position="448"/>
    </location>
</feature>
<name>A0A4V3I6V9_9MICO</name>
<dbReference type="PANTHER" id="PTHR23513">
    <property type="entry name" value="INTEGRAL MEMBRANE EFFLUX PROTEIN-RELATED"/>
    <property type="match status" value="1"/>
</dbReference>
<feature type="transmembrane region" description="Helical" evidence="8">
    <location>
        <begin position="360"/>
        <end position="382"/>
    </location>
</feature>
<feature type="transmembrane region" description="Helical" evidence="8">
    <location>
        <begin position="222"/>
        <end position="241"/>
    </location>
</feature>
<dbReference type="PANTHER" id="PTHR23513:SF11">
    <property type="entry name" value="STAPHYLOFERRIN A TRANSPORTER"/>
    <property type="match status" value="1"/>
</dbReference>
<feature type="transmembrane region" description="Helical" evidence="8">
    <location>
        <begin position="305"/>
        <end position="325"/>
    </location>
</feature>
<dbReference type="InterPro" id="IPR010290">
    <property type="entry name" value="TM_effector"/>
</dbReference>
<feature type="transmembrane region" description="Helical" evidence="8">
    <location>
        <begin position="337"/>
        <end position="354"/>
    </location>
</feature>
<evidence type="ECO:0000259" key="9">
    <source>
        <dbReference type="PROSITE" id="PS50850"/>
    </source>
</evidence>
<keyword evidence="5 8" id="KW-1133">Transmembrane helix</keyword>
<dbReference type="CDD" id="cd06173">
    <property type="entry name" value="MFS_MefA_like"/>
    <property type="match status" value="1"/>
</dbReference>
<dbReference type="AlphaFoldDB" id="A0A4V3I6V9"/>
<gene>
    <name evidence="10" type="ORF">E3O23_01170</name>
</gene>
<evidence type="ECO:0000256" key="6">
    <source>
        <dbReference type="ARBA" id="ARBA00023136"/>
    </source>
</evidence>
<dbReference type="EMBL" id="SOEZ01000007">
    <property type="protein sequence ID" value="TFB56372.1"/>
    <property type="molecule type" value="Genomic_DNA"/>
</dbReference>
<evidence type="ECO:0000256" key="5">
    <source>
        <dbReference type="ARBA" id="ARBA00022989"/>
    </source>
</evidence>
<dbReference type="GO" id="GO:0005886">
    <property type="term" value="C:plasma membrane"/>
    <property type="evidence" value="ECO:0007669"/>
    <property type="project" value="UniProtKB-SubCell"/>
</dbReference>
<keyword evidence="11" id="KW-1185">Reference proteome</keyword>
<keyword evidence="2" id="KW-0813">Transport</keyword>
<feature type="transmembrane region" description="Helical" evidence="8">
    <location>
        <begin position="193"/>
        <end position="216"/>
    </location>
</feature>